<name>A0A916JYE8_9BACL</name>
<proteinExistence type="predicted"/>
<dbReference type="InterPro" id="IPR050126">
    <property type="entry name" value="Ap4A_hydrolase"/>
</dbReference>
<feature type="domain" description="Calcineurin-like phosphoesterase" evidence="1">
    <location>
        <begin position="3"/>
        <end position="216"/>
    </location>
</feature>
<dbReference type="EMBL" id="CAJVAS010000004">
    <property type="protein sequence ID" value="CAG7610681.1"/>
    <property type="molecule type" value="Genomic_DNA"/>
</dbReference>
<keyword evidence="2" id="KW-0378">Hydrolase</keyword>
<dbReference type="GO" id="GO:0008803">
    <property type="term" value="F:bis(5'-nucleosyl)-tetraphosphatase (symmetrical) activity"/>
    <property type="evidence" value="ECO:0007669"/>
    <property type="project" value="TreeGrafter"/>
</dbReference>
<dbReference type="PANTHER" id="PTHR42850:SF4">
    <property type="entry name" value="ZINC-DEPENDENT ENDOPOLYPHOSPHATASE"/>
    <property type="match status" value="1"/>
</dbReference>
<reference evidence="2" key="1">
    <citation type="submission" date="2021-06" db="EMBL/GenBank/DDBJ databases">
        <authorList>
            <person name="Criscuolo A."/>
        </authorList>
    </citation>
    <scope>NUCLEOTIDE SEQUENCE</scope>
    <source>
        <strain evidence="2">CIP111600</strain>
    </source>
</reference>
<dbReference type="GO" id="GO:0004722">
    <property type="term" value="F:protein serine/threonine phosphatase activity"/>
    <property type="evidence" value="ECO:0007669"/>
    <property type="project" value="UniProtKB-EC"/>
</dbReference>
<dbReference type="RefSeq" id="WP_246627317.1">
    <property type="nucleotide sequence ID" value="NZ_CAJVAS010000004.1"/>
</dbReference>
<dbReference type="Proteomes" id="UP000693672">
    <property type="component" value="Unassembled WGS sequence"/>
</dbReference>
<evidence type="ECO:0000313" key="3">
    <source>
        <dbReference type="Proteomes" id="UP000693672"/>
    </source>
</evidence>
<dbReference type="Pfam" id="PF00149">
    <property type="entry name" value="Metallophos"/>
    <property type="match status" value="1"/>
</dbReference>
<protein>
    <submittedName>
        <fullName evidence="2">Serine/threonine-protein phosphatase 1</fullName>
        <ecNumber evidence="2">3.1.3.16</ecNumber>
    </submittedName>
</protein>
<dbReference type="AlphaFoldDB" id="A0A916JYE8"/>
<keyword evidence="3" id="KW-1185">Reference proteome</keyword>
<dbReference type="GO" id="GO:0110154">
    <property type="term" value="P:RNA decapping"/>
    <property type="evidence" value="ECO:0007669"/>
    <property type="project" value="TreeGrafter"/>
</dbReference>
<gene>
    <name evidence="2" type="primary">pphA</name>
    <name evidence="2" type="ORF">PAESOLCIP111_01271</name>
</gene>
<dbReference type="PANTHER" id="PTHR42850">
    <property type="entry name" value="METALLOPHOSPHOESTERASE"/>
    <property type="match status" value="1"/>
</dbReference>
<dbReference type="GO" id="GO:0005737">
    <property type="term" value="C:cytoplasm"/>
    <property type="evidence" value="ECO:0007669"/>
    <property type="project" value="TreeGrafter"/>
</dbReference>
<dbReference type="InterPro" id="IPR004843">
    <property type="entry name" value="Calcineurin-like_PHP"/>
</dbReference>
<evidence type="ECO:0000259" key="1">
    <source>
        <dbReference type="Pfam" id="PF00149"/>
    </source>
</evidence>
<organism evidence="2 3">
    <name type="scientific">Paenibacillus solanacearum</name>
    <dbReference type="NCBI Taxonomy" id="2048548"/>
    <lineage>
        <taxon>Bacteria</taxon>
        <taxon>Bacillati</taxon>
        <taxon>Bacillota</taxon>
        <taxon>Bacilli</taxon>
        <taxon>Bacillales</taxon>
        <taxon>Paenibacillaceae</taxon>
        <taxon>Paenibacillus</taxon>
    </lineage>
</organism>
<evidence type="ECO:0000313" key="2">
    <source>
        <dbReference type="EMBL" id="CAG7610681.1"/>
    </source>
</evidence>
<comment type="caution">
    <text evidence="2">The sequence shown here is derived from an EMBL/GenBank/DDBJ whole genome shotgun (WGS) entry which is preliminary data.</text>
</comment>
<sequence>MGRTLAISDIHGCFEEFGALLELVNYRPEQDRLILLGDYIDRGPQSKEVVEKVMTLHEQWGVVALRGNHEQLMMDALQKDEDARWLKNGALQTIASYCDLSVYSDRLDESHYRAAKQYMKEHFAAHLSFIESLPLYYETDRHIFVHAGINPAAEDWKNQSLRDFIWIRDEFYNCPTELTQTVVFGHTSANRLHESDDIWFGEDKIGIDGGCVYGHQLNCLVLEENGTCSSHFIKRNTGS</sequence>
<accession>A0A916JYE8</accession>
<dbReference type="CDD" id="cd00144">
    <property type="entry name" value="MPP_PPP_family"/>
    <property type="match status" value="1"/>
</dbReference>
<dbReference type="EC" id="3.1.3.16" evidence="2"/>